<dbReference type="RefSeq" id="WP_149769564.1">
    <property type="nucleotide sequence ID" value="NZ_VDFQ02000003.1"/>
</dbReference>
<dbReference type="InterPro" id="IPR021456">
    <property type="entry name" value="DUF3107"/>
</dbReference>
<sequence>MEVRIGIQHSPRELSLETSDSKDAILSAFKEAGTGDGLLALSDERGRSVVIPVDKINYLEFSGEGGRRVGFGES</sequence>
<reference evidence="1 2" key="1">
    <citation type="submission" date="2019-09" db="EMBL/GenBank/DDBJ databases">
        <title>Mumia zhuanghuii sp. nov. isolated from the intestinal contents of plateau pika (Ochotona curzoniae) in the Qinghai-Tibet plateau of China.</title>
        <authorList>
            <person name="Tian Z."/>
        </authorList>
    </citation>
    <scope>NUCLEOTIDE SEQUENCE [LARGE SCALE GENOMIC DNA]</scope>
    <source>
        <strain evidence="2">350</strain>
    </source>
</reference>
<comment type="caution">
    <text evidence="1">The sequence shown here is derived from an EMBL/GenBank/DDBJ whole genome shotgun (WGS) entry which is preliminary data.</text>
</comment>
<evidence type="ECO:0000313" key="1">
    <source>
        <dbReference type="EMBL" id="KAA1422614.1"/>
    </source>
</evidence>
<gene>
    <name evidence="1" type="ORF">FE697_010505</name>
</gene>
<accession>A0A5Q6RXE3</accession>
<organism evidence="1 2">
    <name type="scientific">Mumia zhuanghuii</name>
    <dbReference type="NCBI Taxonomy" id="2585211"/>
    <lineage>
        <taxon>Bacteria</taxon>
        <taxon>Bacillati</taxon>
        <taxon>Actinomycetota</taxon>
        <taxon>Actinomycetes</taxon>
        <taxon>Propionibacteriales</taxon>
        <taxon>Nocardioidaceae</taxon>
        <taxon>Mumia</taxon>
    </lineage>
</organism>
<proteinExistence type="predicted"/>
<name>A0A5Q6RXE3_9ACTN</name>
<evidence type="ECO:0000313" key="2">
    <source>
        <dbReference type="Proteomes" id="UP000307768"/>
    </source>
</evidence>
<dbReference type="EMBL" id="VDFQ02000003">
    <property type="protein sequence ID" value="KAA1422614.1"/>
    <property type="molecule type" value="Genomic_DNA"/>
</dbReference>
<protein>
    <submittedName>
        <fullName evidence="1">DUF3107 domain-containing protein</fullName>
    </submittedName>
</protein>
<dbReference type="AlphaFoldDB" id="A0A5Q6RXE3"/>
<dbReference type="OrthoDB" id="3268468at2"/>
<dbReference type="Proteomes" id="UP000307768">
    <property type="component" value="Unassembled WGS sequence"/>
</dbReference>
<dbReference type="Pfam" id="PF11305">
    <property type="entry name" value="DUF3107"/>
    <property type="match status" value="1"/>
</dbReference>